<protein>
    <submittedName>
        <fullName evidence="3">Aldehyde dehydrogenase B</fullName>
        <ecNumber evidence="3">1.2.1.-</ecNumber>
    </submittedName>
</protein>
<dbReference type="OrthoDB" id="4503395at2"/>
<reference evidence="3 4" key="1">
    <citation type="submission" date="2019-02" db="EMBL/GenBank/DDBJ databases">
        <title>Deep-cultivation of Planctomycetes and their phenomic and genomic characterization uncovers novel biology.</title>
        <authorList>
            <person name="Wiegand S."/>
            <person name="Jogler M."/>
            <person name="Boedeker C."/>
            <person name="Pinto D."/>
            <person name="Vollmers J."/>
            <person name="Rivas-Marin E."/>
            <person name="Kohn T."/>
            <person name="Peeters S.H."/>
            <person name="Heuer A."/>
            <person name="Rast P."/>
            <person name="Oberbeckmann S."/>
            <person name="Bunk B."/>
            <person name="Jeske O."/>
            <person name="Meyerdierks A."/>
            <person name="Storesund J.E."/>
            <person name="Kallscheuer N."/>
            <person name="Luecker S."/>
            <person name="Lage O.M."/>
            <person name="Pohl T."/>
            <person name="Merkel B.J."/>
            <person name="Hornburger P."/>
            <person name="Mueller R.-W."/>
            <person name="Bruemmer F."/>
            <person name="Labrenz M."/>
            <person name="Spormann A.M."/>
            <person name="Op den Camp H."/>
            <person name="Overmann J."/>
            <person name="Amann R."/>
            <person name="Jetten M.S.M."/>
            <person name="Mascher T."/>
            <person name="Medema M.H."/>
            <person name="Devos D.P."/>
            <person name="Kaster A.-K."/>
            <person name="Ovreas L."/>
            <person name="Rohde M."/>
            <person name="Galperin M.Y."/>
            <person name="Jogler C."/>
        </authorList>
    </citation>
    <scope>NUCLEOTIDE SEQUENCE [LARGE SCALE GENOMIC DNA]</scope>
    <source>
        <strain evidence="3 4">V22</strain>
    </source>
</reference>
<evidence type="ECO:0000313" key="3">
    <source>
        <dbReference type="EMBL" id="QDT65236.1"/>
    </source>
</evidence>
<dbReference type="Pfam" id="PF00171">
    <property type="entry name" value="Aldedh"/>
    <property type="match status" value="1"/>
</dbReference>
<dbReference type="Proteomes" id="UP000319976">
    <property type="component" value="Chromosome"/>
</dbReference>
<evidence type="ECO:0000259" key="2">
    <source>
        <dbReference type="Pfam" id="PF00171"/>
    </source>
</evidence>
<sequence length="494" mass="52823">MERHNAVNKFLDQPALKMFVNGNWTSSSAGELLLTLDPGSGETLAQFQAGAAEDVNNAVLAAETAFHKSPWAAMSAADRAVYLHRLADLVDRDINILAQLESLDAGKPLLASISGDIPMFSTTIRYFADLAAHENLREPIAVSGFEAYSLHVPYGPCAFIIPWNFPFLLLGWGIAPALAAGNTVVVKPAEDTPLTTLYVCKLVEEAGFPDGVINVITGTGSVTGAALAANPRIKRMSFTGSPEVGRLIGETCGRNLVPVKLELGGKGAAVVFGDVDPEEVGKALAQAVSLNAGQVCCTATRWIVHEKVYDDLLECARHYLNSLKIGHELDEETEMGPVVSQKQKARVLDYLMRGKEMGADVLLQGGAHAIDDFPEGYFIKPCLLGGTADNICAIEEIFGPVAFLQKFSNEDEAVRLSNISNYGLANSVWSTDADRATRVAEKLVAGNSWINGHNLFAMGIPYGGCNLSGLGGGVNSPETFYDYLRSQSIVKSNS</sequence>
<dbReference type="PANTHER" id="PTHR11699">
    <property type="entry name" value="ALDEHYDE DEHYDROGENASE-RELATED"/>
    <property type="match status" value="1"/>
</dbReference>
<keyword evidence="4" id="KW-1185">Reference proteome</keyword>
<feature type="domain" description="Aldehyde dehydrogenase" evidence="2">
    <location>
        <begin position="24"/>
        <end position="488"/>
    </location>
</feature>
<dbReference type="KEGG" id="chya:V22_24830"/>
<dbReference type="RefSeq" id="WP_145263070.1">
    <property type="nucleotide sequence ID" value="NZ_CP036316.1"/>
</dbReference>
<dbReference type="GO" id="GO:0004030">
    <property type="term" value="F:aldehyde dehydrogenase [NAD(P)+] activity"/>
    <property type="evidence" value="ECO:0007669"/>
    <property type="project" value="UniProtKB-ARBA"/>
</dbReference>
<dbReference type="InterPro" id="IPR016162">
    <property type="entry name" value="Ald_DH_N"/>
</dbReference>
<name>A0A517TA42_9PLAN</name>
<dbReference type="InterPro" id="IPR016161">
    <property type="entry name" value="Ald_DH/histidinol_DH"/>
</dbReference>
<organism evidence="3 4">
    <name type="scientific">Calycomorphotria hydatis</name>
    <dbReference type="NCBI Taxonomy" id="2528027"/>
    <lineage>
        <taxon>Bacteria</taxon>
        <taxon>Pseudomonadati</taxon>
        <taxon>Planctomycetota</taxon>
        <taxon>Planctomycetia</taxon>
        <taxon>Planctomycetales</taxon>
        <taxon>Planctomycetaceae</taxon>
        <taxon>Calycomorphotria</taxon>
    </lineage>
</organism>
<dbReference type="FunFam" id="3.40.605.10:FF:000001">
    <property type="entry name" value="Aldehyde dehydrogenase 1"/>
    <property type="match status" value="1"/>
</dbReference>
<dbReference type="Gene3D" id="3.40.605.10">
    <property type="entry name" value="Aldehyde Dehydrogenase, Chain A, domain 1"/>
    <property type="match status" value="1"/>
</dbReference>
<keyword evidence="1 3" id="KW-0560">Oxidoreductase</keyword>
<dbReference type="EMBL" id="CP036316">
    <property type="protein sequence ID" value="QDT65236.1"/>
    <property type="molecule type" value="Genomic_DNA"/>
</dbReference>
<proteinExistence type="predicted"/>
<dbReference type="SUPFAM" id="SSF53720">
    <property type="entry name" value="ALDH-like"/>
    <property type="match status" value="1"/>
</dbReference>
<accession>A0A517TA42</accession>
<gene>
    <name evidence="3" type="primary">aldB</name>
    <name evidence="3" type="ORF">V22_24830</name>
</gene>
<dbReference type="Gene3D" id="3.40.309.10">
    <property type="entry name" value="Aldehyde Dehydrogenase, Chain A, domain 2"/>
    <property type="match status" value="1"/>
</dbReference>
<dbReference type="AlphaFoldDB" id="A0A517TA42"/>
<evidence type="ECO:0000256" key="1">
    <source>
        <dbReference type="ARBA" id="ARBA00023002"/>
    </source>
</evidence>
<dbReference type="InterPro" id="IPR015590">
    <property type="entry name" value="Aldehyde_DH_dom"/>
</dbReference>
<evidence type="ECO:0000313" key="4">
    <source>
        <dbReference type="Proteomes" id="UP000319976"/>
    </source>
</evidence>
<dbReference type="InterPro" id="IPR016163">
    <property type="entry name" value="Ald_DH_C"/>
</dbReference>
<dbReference type="EC" id="1.2.1.-" evidence="3"/>